<reference evidence="1" key="1">
    <citation type="submission" date="2024-02" db="EMBL/GenBank/DDBJ databases">
        <title>Tomenella chthoni gen. nov. sp. nov., a member of the family Jonesiaceae isolated from bat guano.</title>
        <authorList>
            <person name="Miller S.L."/>
            <person name="King J."/>
            <person name="Sankaranarayanan K."/>
            <person name="Lawson P.A."/>
        </authorList>
    </citation>
    <scope>NUCLEOTIDE SEQUENCE</scope>
    <source>
        <strain evidence="1">BS-20</strain>
    </source>
</reference>
<organism evidence="1">
    <name type="scientific">Jonesiaceae bacterium BS-20</name>
    <dbReference type="NCBI Taxonomy" id="3120821"/>
    <lineage>
        <taxon>Bacteria</taxon>
        <taxon>Bacillati</taxon>
        <taxon>Actinomycetota</taxon>
        <taxon>Actinomycetes</taxon>
        <taxon>Micrococcales</taxon>
        <taxon>Jonesiaceae</taxon>
    </lineage>
</organism>
<protein>
    <recommendedName>
        <fullName evidence="2">Helix-turn-helix domain-containing protein</fullName>
    </recommendedName>
</protein>
<gene>
    <name evidence="1" type="ORF">V5R04_15485</name>
</gene>
<name>A0AAU7DX50_9MICO</name>
<evidence type="ECO:0008006" key="2">
    <source>
        <dbReference type="Google" id="ProtNLM"/>
    </source>
</evidence>
<sequence>METLKRYSPAQAAKAASRAPITIYRALESGDLHGAQRKARGAWWIRQDCLDAWLDGEQCEHQLAATRPVSHLRLA</sequence>
<dbReference type="EMBL" id="CP146203">
    <property type="protein sequence ID" value="XBH21587.1"/>
    <property type="molecule type" value="Genomic_DNA"/>
</dbReference>
<dbReference type="AlphaFoldDB" id="A0AAU7DX50"/>
<evidence type="ECO:0000313" key="1">
    <source>
        <dbReference type="EMBL" id="XBH21587.1"/>
    </source>
</evidence>
<accession>A0AAU7DX50</accession>
<proteinExistence type="predicted"/>